<dbReference type="Proteomes" id="UP000608513">
    <property type="component" value="Unassembled WGS sequence"/>
</dbReference>
<name>A0A923MPW9_9BURK</name>
<dbReference type="RefSeq" id="WP_187076043.1">
    <property type="nucleotide sequence ID" value="NZ_JACORT010000003.1"/>
</dbReference>
<comment type="caution">
    <text evidence="1">The sequence shown here is derived from an EMBL/GenBank/DDBJ whole genome shotgun (WGS) entry which is preliminary data.</text>
</comment>
<evidence type="ECO:0008006" key="3">
    <source>
        <dbReference type="Google" id="ProtNLM"/>
    </source>
</evidence>
<organism evidence="1 2">
    <name type="scientific">Ramlibacter cellulosilyticus</name>
    <dbReference type="NCBI Taxonomy" id="2764187"/>
    <lineage>
        <taxon>Bacteria</taxon>
        <taxon>Pseudomonadati</taxon>
        <taxon>Pseudomonadota</taxon>
        <taxon>Betaproteobacteria</taxon>
        <taxon>Burkholderiales</taxon>
        <taxon>Comamonadaceae</taxon>
        <taxon>Ramlibacter</taxon>
    </lineage>
</organism>
<dbReference type="EMBL" id="JACORT010000003">
    <property type="protein sequence ID" value="MBC5783305.1"/>
    <property type="molecule type" value="Genomic_DNA"/>
</dbReference>
<proteinExistence type="predicted"/>
<dbReference type="SUPFAM" id="SSF54001">
    <property type="entry name" value="Cysteine proteinases"/>
    <property type="match status" value="1"/>
</dbReference>
<evidence type="ECO:0000313" key="2">
    <source>
        <dbReference type="Proteomes" id="UP000608513"/>
    </source>
</evidence>
<dbReference type="InterPro" id="IPR038765">
    <property type="entry name" value="Papain-like_cys_pep_sf"/>
</dbReference>
<evidence type="ECO:0000313" key="1">
    <source>
        <dbReference type="EMBL" id="MBC5783305.1"/>
    </source>
</evidence>
<keyword evidence="2" id="KW-1185">Reference proteome</keyword>
<gene>
    <name evidence="1" type="ORF">H8N03_10145</name>
</gene>
<sequence length="377" mass="40871">MRAASRFLRSSVLPGDTGTACVLDPTKLQPGDVVVTRGRSLVSLGIRAFTLSSASHAAIHVGGGFIVEAVDQGVRRLHVRSFVYAADSAVEVRRPIAAAHDQLLHASKVARSLVYRPYSVRGALGAVAPFCRASDDPGRFCSQLVAEALGAAGLMSRARPAQAITPGDLLKSRALEPVPEAKRLAAKRAIHHALAEMQPAWSIPSAPAGGLPQVSAETFEREALALAEAAMEQHACFRPPYHYFDAVRQMTSVFHSDRQAARSVDEALMAALQKFRVPLGLGVEPRSTIPGIVFSTPDPHLPRIFQAATEDEAEEIRRLHAELLAGRSWDEAEWQDTIDELDQQRSETALDSLTGTLLWLLGDQGRVLQTYRWLAGE</sequence>
<dbReference type="Gene3D" id="3.90.1720.10">
    <property type="entry name" value="endopeptidase domain like (from Nostoc punctiforme)"/>
    <property type="match status" value="1"/>
</dbReference>
<accession>A0A923MPW9</accession>
<protein>
    <recommendedName>
        <fullName evidence="3">Permuted papain-like amidase enzyme, YaeF/YiiX, C92 family</fullName>
    </recommendedName>
</protein>
<dbReference type="AlphaFoldDB" id="A0A923MPW9"/>
<reference evidence="1" key="1">
    <citation type="submission" date="2020-08" db="EMBL/GenBank/DDBJ databases">
        <title>Ramlibacter sp. USB13 16S ribosomal RNA gene genome sequencing and assembly.</title>
        <authorList>
            <person name="Kang M."/>
        </authorList>
    </citation>
    <scope>NUCLEOTIDE SEQUENCE</scope>
    <source>
        <strain evidence="1">USB13</strain>
    </source>
</reference>